<organism evidence="11 12">
    <name type="scientific">Coccomyxa subellipsoidea (strain C-169)</name>
    <name type="common">Green microalga</name>
    <dbReference type="NCBI Taxonomy" id="574566"/>
    <lineage>
        <taxon>Eukaryota</taxon>
        <taxon>Viridiplantae</taxon>
        <taxon>Chlorophyta</taxon>
        <taxon>core chlorophytes</taxon>
        <taxon>Trebouxiophyceae</taxon>
        <taxon>Trebouxiophyceae incertae sedis</taxon>
        <taxon>Coccomyxaceae</taxon>
        <taxon>Coccomyxa</taxon>
        <taxon>Coccomyxa subellipsoidea</taxon>
    </lineage>
</organism>
<dbReference type="OrthoDB" id="263893at2759"/>
<reference evidence="11 12" key="1">
    <citation type="journal article" date="2012" name="Genome Biol.">
        <title>The genome of the polar eukaryotic microalga coccomyxa subellipsoidea reveals traits of cold adaptation.</title>
        <authorList>
            <person name="Blanc G."/>
            <person name="Agarkova I."/>
            <person name="Grimwood J."/>
            <person name="Kuo A."/>
            <person name="Brueggeman A."/>
            <person name="Dunigan D."/>
            <person name="Gurnon J."/>
            <person name="Ladunga I."/>
            <person name="Lindquist E."/>
            <person name="Lucas S."/>
            <person name="Pangilinan J."/>
            <person name="Proschold T."/>
            <person name="Salamov A."/>
            <person name="Schmutz J."/>
            <person name="Weeks D."/>
            <person name="Yamada T."/>
            <person name="Claverie J.M."/>
            <person name="Grigoriev I."/>
            <person name="Van Etten J."/>
            <person name="Lomsadze A."/>
            <person name="Borodovsky M."/>
        </authorList>
    </citation>
    <scope>NUCLEOTIDE SEQUENCE [LARGE SCALE GENOMIC DNA]</scope>
    <source>
        <strain evidence="11 12">C-169</strain>
    </source>
</reference>
<dbReference type="GO" id="GO:0006465">
    <property type="term" value="P:signal peptide processing"/>
    <property type="evidence" value="ECO:0007669"/>
    <property type="project" value="InterPro"/>
</dbReference>
<evidence type="ECO:0000256" key="4">
    <source>
        <dbReference type="ARBA" id="ARBA00022692"/>
    </source>
</evidence>
<dbReference type="PANTHER" id="PTHR13202:SF0">
    <property type="entry name" value="SIGNAL PEPTIDASE COMPLEX SUBUNIT 1"/>
    <property type="match status" value="1"/>
</dbReference>
<gene>
    <name evidence="11" type="ORF">COCSUDRAFT_83646</name>
</gene>
<keyword evidence="6 10" id="KW-1133">Transmembrane helix</keyword>
<protein>
    <recommendedName>
        <fullName evidence="3">Signal peptidase complex subunit 1</fullName>
    </recommendedName>
</protein>
<dbReference type="PANTHER" id="PTHR13202">
    <property type="entry name" value="MICROSOMAL SIGNAL PEPTIDASE 12 KDA SUBUNIT"/>
    <property type="match status" value="1"/>
</dbReference>
<feature type="region of interest" description="Disordered" evidence="9">
    <location>
        <begin position="68"/>
        <end position="91"/>
    </location>
</feature>
<dbReference type="GO" id="GO:0045047">
    <property type="term" value="P:protein targeting to ER"/>
    <property type="evidence" value="ECO:0007669"/>
    <property type="project" value="TreeGrafter"/>
</dbReference>
<dbReference type="Proteomes" id="UP000007264">
    <property type="component" value="Unassembled WGS sequence"/>
</dbReference>
<evidence type="ECO:0000256" key="6">
    <source>
        <dbReference type="ARBA" id="ARBA00022989"/>
    </source>
</evidence>
<proteinExistence type="inferred from homology"/>
<name>I0Z2T5_COCSC</name>
<evidence type="ECO:0000256" key="8">
    <source>
        <dbReference type="ARBA" id="ARBA00045204"/>
    </source>
</evidence>
<dbReference type="GeneID" id="17042441"/>
<dbReference type="KEGG" id="csl:COCSUDRAFT_83646"/>
<evidence type="ECO:0000256" key="2">
    <source>
        <dbReference type="ARBA" id="ARBA00005245"/>
    </source>
</evidence>
<dbReference type="AlphaFoldDB" id="I0Z2T5"/>
<comment type="function">
    <text evidence="8">Component of the signal peptidase complex (SPC) which catalyzes the cleavage of N-terminal signal sequences from nascent proteins as they are translocated into the lumen of the endoplasmic reticulum. Dispensable for SPC enzymatic activity.</text>
</comment>
<dbReference type="EMBL" id="AGSI01000005">
    <property type="protein sequence ID" value="EIE24954.1"/>
    <property type="molecule type" value="Genomic_DNA"/>
</dbReference>
<keyword evidence="7 10" id="KW-0472">Membrane</keyword>
<dbReference type="InterPro" id="IPR009542">
    <property type="entry name" value="Spc1/SPCS1"/>
</dbReference>
<evidence type="ECO:0000256" key="3">
    <source>
        <dbReference type="ARBA" id="ARBA00017059"/>
    </source>
</evidence>
<dbReference type="GO" id="GO:0005787">
    <property type="term" value="C:signal peptidase complex"/>
    <property type="evidence" value="ECO:0007669"/>
    <property type="project" value="InterPro"/>
</dbReference>
<feature type="transmembrane region" description="Helical" evidence="10">
    <location>
        <begin position="12"/>
        <end position="34"/>
    </location>
</feature>
<evidence type="ECO:0000313" key="12">
    <source>
        <dbReference type="Proteomes" id="UP000007264"/>
    </source>
</evidence>
<feature type="compositionally biased region" description="Polar residues" evidence="9">
    <location>
        <begin position="73"/>
        <end position="91"/>
    </location>
</feature>
<dbReference type="RefSeq" id="XP_005649498.1">
    <property type="nucleotide sequence ID" value="XM_005649441.1"/>
</dbReference>
<keyword evidence="5" id="KW-0256">Endoplasmic reticulum</keyword>
<evidence type="ECO:0000256" key="10">
    <source>
        <dbReference type="SAM" id="Phobius"/>
    </source>
</evidence>
<sequence length="91" mass="10100">MDFQGQKLAEQLCLYIICIAGAVAFALGWVQGSFALMMKVYGSGVAVAMVACVPDWPWFNRHPLKWLPKSPQPLEQKSAGQSTTSQQRKTR</sequence>
<evidence type="ECO:0000313" key="11">
    <source>
        <dbReference type="EMBL" id="EIE24954.1"/>
    </source>
</evidence>
<accession>I0Z2T5</accession>
<comment type="subcellular location">
    <subcellularLocation>
        <location evidence="1">Endoplasmic reticulum membrane</location>
        <topology evidence="1">Multi-pass membrane protein</topology>
    </subcellularLocation>
</comment>
<keyword evidence="12" id="KW-1185">Reference proteome</keyword>
<evidence type="ECO:0000256" key="9">
    <source>
        <dbReference type="SAM" id="MobiDB-lite"/>
    </source>
</evidence>
<dbReference type="eggNOG" id="KOG4112">
    <property type="taxonomic scope" value="Eukaryota"/>
</dbReference>
<dbReference type="Pfam" id="PF06645">
    <property type="entry name" value="SPC12"/>
    <property type="match status" value="1"/>
</dbReference>
<evidence type="ECO:0000256" key="7">
    <source>
        <dbReference type="ARBA" id="ARBA00023136"/>
    </source>
</evidence>
<evidence type="ECO:0000256" key="5">
    <source>
        <dbReference type="ARBA" id="ARBA00022824"/>
    </source>
</evidence>
<dbReference type="STRING" id="574566.I0Z2T5"/>
<comment type="similarity">
    <text evidence="2">Belongs to the SPCS1 family.</text>
</comment>
<evidence type="ECO:0000256" key="1">
    <source>
        <dbReference type="ARBA" id="ARBA00004477"/>
    </source>
</evidence>
<keyword evidence="4 10" id="KW-0812">Transmembrane</keyword>
<comment type="caution">
    <text evidence="11">The sequence shown here is derived from an EMBL/GenBank/DDBJ whole genome shotgun (WGS) entry which is preliminary data.</text>
</comment>